<dbReference type="EMBL" id="LT934112">
    <property type="protein sequence ID" value="VAH23742.1"/>
    <property type="molecule type" value="Genomic_DNA"/>
</dbReference>
<feature type="domain" description="DUF4220" evidence="3">
    <location>
        <begin position="26"/>
        <end position="424"/>
    </location>
</feature>
<dbReference type="Pfam" id="PF04578">
    <property type="entry name" value="DUF594"/>
    <property type="match status" value="1"/>
</dbReference>
<keyword evidence="2" id="KW-1133">Transmembrane helix</keyword>
<gene>
    <name evidence="4" type="ORF">TRITD_1Bv1G224380</name>
</gene>
<keyword evidence="5" id="KW-1185">Reference proteome</keyword>
<dbReference type="OMA" id="GNTENWH"/>
<evidence type="ECO:0000256" key="1">
    <source>
        <dbReference type="SAM" id="Coils"/>
    </source>
</evidence>
<dbReference type="Proteomes" id="UP000324705">
    <property type="component" value="Chromosome 1B"/>
</dbReference>
<dbReference type="AlphaFoldDB" id="A0A9R0R643"/>
<dbReference type="Pfam" id="PF13968">
    <property type="entry name" value="DUF4220"/>
    <property type="match status" value="1"/>
</dbReference>
<reference evidence="4 5" key="1">
    <citation type="submission" date="2017-09" db="EMBL/GenBank/DDBJ databases">
        <authorList>
            <consortium name="International Durum Wheat Genome Sequencing Consortium (IDWGSC)"/>
            <person name="Milanesi L."/>
        </authorList>
    </citation>
    <scope>NUCLEOTIDE SEQUENCE [LARGE SCALE GENOMIC DNA]</scope>
    <source>
        <strain evidence="5">cv. Svevo</strain>
    </source>
</reference>
<name>A0A9R0R643_TRITD</name>
<dbReference type="PANTHER" id="PTHR31325">
    <property type="entry name" value="OS01G0798800 PROTEIN-RELATED"/>
    <property type="match status" value="1"/>
</dbReference>
<dbReference type="InterPro" id="IPR025315">
    <property type="entry name" value="DUF4220"/>
</dbReference>
<feature type="transmembrane region" description="Helical" evidence="2">
    <location>
        <begin position="299"/>
        <end position="324"/>
    </location>
</feature>
<keyword evidence="2" id="KW-0472">Membrane</keyword>
<feature type="transmembrane region" description="Helical" evidence="2">
    <location>
        <begin position="91"/>
        <end position="113"/>
    </location>
</feature>
<evidence type="ECO:0000259" key="3">
    <source>
        <dbReference type="Pfam" id="PF13968"/>
    </source>
</evidence>
<dbReference type="Gramene" id="TRITD1Bv1G224380.1">
    <property type="protein sequence ID" value="TRITD1Bv1G224380.1"/>
    <property type="gene ID" value="TRITD1Bv1G224380"/>
</dbReference>
<keyword evidence="2" id="KW-0812">Transmembrane</keyword>
<evidence type="ECO:0000313" key="5">
    <source>
        <dbReference type="Proteomes" id="UP000324705"/>
    </source>
</evidence>
<proteinExistence type="predicted"/>
<protein>
    <recommendedName>
        <fullName evidence="3">DUF4220 domain-containing protein</fullName>
    </recommendedName>
</protein>
<keyword evidence="1" id="KW-0175">Coiled coil</keyword>
<accession>A0A9R0R643</accession>
<feature type="coiled-coil region" evidence="1">
    <location>
        <begin position="644"/>
        <end position="671"/>
    </location>
</feature>
<evidence type="ECO:0000256" key="2">
    <source>
        <dbReference type="SAM" id="Phobius"/>
    </source>
</evidence>
<sequence>MFIIDLLSPLYRNTIMKTMFSILDPVTDSIVIYLLGAMQTTKYTNQLFPVWALMLVSFRCDADFMSVYGVHDRRGRRFMEWRNVVKFMGSAFLNWHSSRFVLPIWLLLALLILRSGYRFYAHGLALRSVWHGKSSEVVTEYMRAGPHTNNWKPDECKPDNNMEGYKYLVHGETHRRIKLKKPRYVSCINISESDKQAEAEYGFSSLVTLDKIWGCCRHMLHPDKNVGNGPKDLSLAFALSRLLLCRLEDMTLQQEIFCINRKLVKTKILEEQNTGHTFRVMDMQLSFVAHYFNTRYHMIFWNGLCSLFSNLLLSAVAVGAIYWLAADAREIYINNNQANMEHRFNLDIIITWLVWVLMVFKETWELASYLISDWTTLLLVCNYAQWKEERTRNRCMEGAISSLSQNRVATTPWSGLIDQYVFLESYDNRPRFWNLLHMITMGMVPKKDDGAMLAWAIKVPKCVRPAILKKLCANLEKLRSPDSAHVQPDNRKRIHEEQGHFLPKAITSLSDADSERMKRYGWACYDLPTCSHVILVWHIATSLCEMKLAQDHNVDLSKHGLLNSVLSYFASCCTLKPYLLDVDEKTKEKKKVNEKLPHKLQEMYITANSLSRYCAYLLVSKPDLIPDSFYVPKMVLQETVAHARDHILKNCDSLQSRYDKLMEEAVKAIQDADSVMKSEDVVRLGAKLGKELIDQETQEECWEILSGVWADLLVHLAPTWNAEAHKECLESGGEFITYIWALLWHCGIEKSKLWPVEERDAEWREHMLLQCSVAESPCT</sequence>
<dbReference type="InterPro" id="IPR007658">
    <property type="entry name" value="DUF594"/>
</dbReference>
<evidence type="ECO:0000313" key="4">
    <source>
        <dbReference type="EMBL" id="VAH23742.1"/>
    </source>
</evidence>
<organism evidence="4 5">
    <name type="scientific">Triticum turgidum subsp. durum</name>
    <name type="common">Durum wheat</name>
    <name type="synonym">Triticum durum</name>
    <dbReference type="NCBI Taxonomy" id="4567"/>
    <lineage>
        <taxon>Eukaryota</taxon>
        <taxon>Viridiplantae</taxon>
        <taxon>Streptophyta</taxon>
        <taxon>Embryophyta</taxon>
        <taxon>Tracheophyta</taxon>
        <taxon>Spermatophyta</taxon>
        <taxon>Magnoliopsida</taxon>
        <taxon>Liliopsida</taxon>
        <taxon>Poales</taxon>
        <taxon>Poaceae</taxon>
        <taxon>BOP clade</taxon>
        <taxon>Pooideae</taxon>
        <taxon>Triticodae</taxon>
        <taxon>Triticeae</taxon>
        <taxon>Triticinae</taxon>
        <taxon>Triticum</taxon>
    </lineage>
</organism>